<comment type="caution">
    <text evidence="4">The sequence shown here is derived from an EMBL/GenBank/DDBJ whole genome shotgun (WGS) entry which is preliminary data.</text>
</comment>
<dbReference type="GO" id="GO:0019901">
    <property type="term" value="F:protein kinase binding"/>
    <property type="evidence" value="ECO:0007669"/>
    <property type="project" value="TreeGrafter"/>
</dbReference>
<dbReference type="Pfam" id="PF07855">
    <property type="entry name" value="ATG101"/>
    <property type="match status" value="1"/>
</dbReference>
<dbReference type="GO" id="GO:1990316">
    <property type="term" value="C:Atg1/ULK1 kinase complex"/>
    <property type="evidence" value="ECO:0007669"/>
    <property type="project" value="TreeGrafter"/>
</dbReference>
<organism evidence="4 5">
    <name type="scientific">Triparma strigata</name>
    <dbReference type="NCBI Taxonomy" id="1606541"/>
    <lineage>
        <taxon>Eukaryota</taxon>
        <taxon>Sar</taxon>
        <taxon>Stramenopiles</taxon>
        <taxon>Ochrophyta</taxon>
        <taxon>Bolidophyceae</taxon>
        <taxon>Parmales</taxon>
        <taxon>Triparmaceae</taxon>
        <taxon>Triparma</taxon>
    </lineage>
</organism>
<sequence length="206" mass="23153">MANRHDKPLPEIELPRYLASETLSLILHTIILLRAPKTLSMGVDVVEFRLEDLDGVYQKLKYAEVSKNIDEQVDVFFKTGLTDIGPDLSKGSLSLCFHVNKPTNSWFGPKTEKVTFERWSLPVLINTTPRPLDDSTASVIERNRTRVTSQKIVADVMGRVYDLSLEGLESLPREYQYDIAIGGAEESTGGRDSFTRMAGMPMLFNT</sequence>
<dbReference type="GO" id="GO:0000407">
    <property type="term" value="C:phagophore assembly site"/>
    <property type="evidence" value="ECO:0007669"/>
    <property type="project" value="TreeGrafter"/>
</dbReference>
<keyword evidence="3" id="KW-0072">Autophagy</keyword>
<evidence type="ECO:0000256" key="2">
    <source>
        <dbReference type="ARBA" id="ARBA00018874"/>
    </source>
</evidence>
<protein>
    <recommendedName>
        <fullName evidence="2">Autophagy-related protein 101</fullName>
    </recommendedName>
</protein>
<keyword evidence="5" id="KW-1185">Reference proteome</keyword>
<dbReference type="InterPro" id="IPR012445">
    <property type="entry name" value="ATG101"/>
</dbReference>
<dbReference type="EMBL" id="BRXY01000431">
    <property type="protein sequence ID" value="GMH94506.1"/>
    <property type="molecule type" value="Genomic_DNA"/>
</dbReference>
<evidence type="ECO:0000256" key="3">
    <source>
        <dbReference type="ARBA" id="ARBA00023006"/>
    </source>
</evidence>
<dbReference type="OrthoDB" id="10259639at2759"/>
<dbReference type="PANTHER" id="PTHR13292">
    <property type="entry name" value="AUTOPHAGY-RELATED PROTEIN 101"/>
    <property type="match status" value="1"/>
</dbReference>
<reference evidence="5" key="1">
    <citation type="journal article" date="2023" name="Commun. Biol.">
        <title>Genome analysis of Parmales, the sister group of diatoms, reveals the evolutionary specialization of diatoms from phago-mixotrophs to photoautotrophs.</title>
        <authorList>
            <person name="Ban H."/>
            <person name="Sato S."/>
            <person name="Yoshikawa S."/>
            <person name="Yamada K."/>
            <person name="Nakamura Y."/>
            <person name="Ichinomiya M."/>
            <person name="Sato N."/>
            <person name="Blanc-Mathieu R."/>
            <person name="Endo H."/>
            <person name="Kuwata A."/>
            <person name="Ogata H."/>
        </authorList>
    </citation>
    <scope>NUCLEOTIDE SEQUENCE [LARGE SCALE GENOMIC DNA]</scope>
    <source>
        <strain evidence="5">NIES 3701</strain>
    </source>
</reference>
<evidence type="ECO:0000313" key="4">
    <source>
        <dbReference type="EMBL" id="GMH94506.1"/>
    </source>
</evidence>
<proteinExistence type="inferred from homology"/>
<comment type="similarity">
    <text evidence="1">Belongs to the ATG101 family.</text>
</comment>
<accession>A0A9W7BQ98</accession>
<dbReference type="GO" id="GO:0000045">
    <property type="term" value="P:autophagosome assembly"/>
    <property type="evidence" value="ECO:0007669"/>
    <property type="project" value="TreeGrafter"/>
</dbReference>
<evidence type="ECO:0000313" key="5">
    <source>
        <dbReference type="Proteomes" id="UP001165085"/>
    </source>
</evidence>
<evidence type="ECO:0000256" key="1">
    <source>
        <dbReference type="ARBA" id="ARBA00007130"/>
    </source>
</evidence>
<gene>
    <name evidence="4" type="ORF">TrST_g10954</name>
</gene>
<dbReference type="AlphaFoldDB" id="A0A9W7BQ98"/>
<dbReference type="Proteomes" id="UP001165085">
    <property type="component" value="Unassembled WGS sequence"/>
</dbReference>
<name>A0A9W7BQ98_9STRA</name>
<dbReference type="PANTHER" id="PTHR13292:SF0">
    <property type="entry name" value="AUTOPHAGY-RELATED PROTEIN 101"/>
    <property type="match status" value="1"/>
</dbReference>